<dbReference type="PANTHER" id="PTHR43123">
    <property type="entry name" value="POLYSACCHARIDE DEACETYLASE-RELATED"/>
    <property type="match status" value="1"/>
</dbReference>
<dbReference type="SUPFAM" id="SSF88713">
    <property type="entry name" value="Glycoside hydrolase/deacetylase"/>
    <property type="match status" value="1"/>
</dbReference>
<reference evidence="2 3" key="1">
    <citation type="submission" date="2024-08" db="EMBL/GenBank/DDBJ databases">
        <authorList>
            <person name="Ishaq N."/>
        </authorList>
    </citation>
    <scope>NUCLEOTIDE SEQUENCE [LARGE SCALE GENOMIC DNA]</scope>
    <source>
        <strain evidence="2 3">DSM 18651</strain>
    </source>
</reference>
<accession>A0ABV4NYD5</accession>
<name>A0ABV4NYD5_9GAMM</name>
<dbReference type="InterPro" id="IPR011330">
    <property type="entry name" value="Glyco_hydro/deAcase_b/a-brl"/>
</dbReference>
<keyword evidence="3" id="KW-1185">Reference proteome</keyword>
<organism evidence="2 3">
    <name type="scientific">Microbulbifer epialgicus</name>
    <dbReference type="NCBI Taxonomy" id="393907"/>
    <lineage>
        <taxon>Bacteria</taxon>
        <taxon>Pseudomonadati</taxon>
        <taxon>Pseudomonadota</taxon>
        <taxon>Gammaproteobacteria</taxon>
        <taxon>Cellvibrionales</taxon>
        <taxon>Microbulbiferaceae</taxon>
        <taxon>Microbulbifer</taxon>
    </lineage>
</organism>
<proteinExistence type="predicted"/>
<dbReference type="Proteomes" id="UP001569428">
    <property type="component" value="Unassembled WGS sequence"/>
</dbReference>
<dbReference type="PROSITE" id="PS51677">
    <property type="entry name" value="NODB"/>
    <property type="match status" value="1"/>
</dbReference>
<dbReference type="RefSeq" id="WP_371838695.1">
    <property type="nucleotide sequence ID" value="NZ_JBGMEK010000016.1"/>
</dbReference>
<gene>
    <name evidence="2" type="ORF">ACCI49_09365</name>
</gene>
<dbReference type="Pfam" id="PF01522">
    <property type="entry name" value="Polysacc_deac_1"/>
    <property type="match status" value="1"/>
</dbReference>
<comment type="caution">
    <text evidence="2">The sequence shown here is derived from an EMBL/GenBank/DDBJ whole genome shotgun (WGS) entry which is preliminary data.</text>
</comment>
<evidence type="ECO:0000313" key="3">
    <source>
        <dbReference type="Proteomes" id="UP001569428"/>
    </source>
</evidence>
<sequence length="304" mass="34303">MDSNKTPEYIRNFKGYGADRPDPKWPNGARVAVSIVLNIEAGSELSLASGDEKNESIYEIIENVKRGPNLALSSHFDYGPRVGYWRVMRILDKYSIPCTVSAAGRAVDCSPWLAKDVVARGHEIACHSYRWENHTEMSKEHERRIIRKTVDSIQRATGVRPLGWHTKGSSSILTRQLLVEEGFLYDSDAYDDDLPYTVNIKDHNHIVIPYAFDTNDMRFMAGGNFVGSADLASYCIDAFETLWHEGEQQPSLMTVGIHPRLSGRPGRISGLIKFLVHALGRGQTWFARRMDIARHWQSISGSHI</sequence>
<dbReference type="EMBL" id="JBGMEK010000016">
    <property type="protein sequence ID" value="MFA0811126.1"/>
    <property type="molecule type" value="Genomic_DNA"/>
</dbReference>
<feature type="domain" description="NodB homology" evidence="1">
    <location>
        <begin position="70"/>
        <end position="287"/>
    </location>
</feature>
<evidence type="ECO:0000313" key="2">
    <source>
        <dbReference type="EMBL" id="MFA0811126.1"/>
    </source>
</evidence>
<evidence type="ECO:0000259" key="1">
    <source>
        <dbReference type="PROSITE" id="PS51677"/>
    </source>
</evidence>
<protein>
    <submittedName>
        <fullName evidence="2">Polysaccharide deacetylase family protein</fullName>
    </submittedName>
</protein>
<dbReference type="Gene3D" id="3.20.20.370">
    <property type="entry name" value="Glycoside hydrolase/deacetylase"/>
    <property type="match status" value="1"/>
</dbReference>
<dbReference type="PANTHER" id="PTHR43123:SF1">
    <property type="entry name" value="POLYSACCHARIDE DEACETYLASE-RELATED"/>
    <property type="match status" value="1"/>
</dbReference>
<dbReference type="InterPro" id="IPR002509">
    <property type="entry name" value="NODB_dom"/>
</dbReference>